<sequence>MESYGHQKDLNRLCIATLYDLNLLHLVLKNLSKNYSTILNNIPDRTKFILKNILTGIKILNRIFKE</sequence>
<evidence type="ECO:0000313" key="1">
    <source>
        <dbReference type="EMBL" id="GAA4195816.1"/>
    </source>
</evidence>
<dbReference type="Proteomes" id="UP001501772">
    <property type="component" value="Unassembled WGS sequence"/>
</dbReference>
<accession>A0ABP8B1S3</accession>
<reference evidence="2" key="1">
    <citation type="journal article" date="2019" name="Int. J. Syst. Evol. Microbiol.">
        <title>The Global Catalogue of Microorganisms (GCM) 10K type strain sequencing project: providing services to taxonomists for standard genome sequencing and annotation.</title>
        <authorList>
            <consortium name="The Broad Institute Genomics Platform"/>
            <consortium name="The Broad Institute Genome Sequencing Center for Infectious Disease"/>
            <person name="Wu L."/>
            <person name="Ma J."/>
        </authorList>
    </citation>
    <scope>NUCLEOTIDE SEQUENCE [LARGE SCALE GENOMIC DNA]</scope>
    <source>
        <strain evidence="2">JCM 17626</strain>
    </source>
</reference>
<keyword evidence="2" id="KW-1185">Reference proteome</keyword>
<comment type="caution">
    <text evidence="1">The sequence shown here is derived from an EMBL/GenBank/DDBJ whole genome shotgun (WGS) entry which is preliminary data.</text>
</comment>
<gene>
    <name evidence="1" type="ORF">GCM10022289_00530</name>
</gene>
<dbReference type="EMBL" id="BAABBY010000001">
    <property type="protein sequence ID" value="GAA4195816.1"/>
    <property type="molecule type" value="Genomic_DNA"/>
</dbReference>
<organism evidence="1 2">
    <name type="scientific">Pedobacter jeongneungensis</name>
    <dbReference type="NCBI Taxonomy" id="947309"/>
    <lineage>
        <taxon>Bacteria</taxon>
        <taxon>Pseudomonadati</taxon>
        <taxon>Bacteroidota</taxon>
        <taxon>Sphingobacteriia</taxon>
        <taxon>Sphingobacteriales</taxon>
        <taxon>Sphingobacteriaceae</taxon>
        <taxon>Pedobacter</taxon>
    </lineage>
</organism>
<evidence type="ECO:0008006" key="3">
    <source>
        <dbReference type="Google" id="ProtNLM"/>
    </source>
</evidence>
<evidence type="ECO:0000313" key="2">
    <source>
        <dbReference type="Proteomes" id="UP001501772"/>
    </source>
</evidence>
<protein>
    <recommendedName>
        <fullName evidence="3">RteC protein</fullName>
    </recommendedName>
</protein>
<proteinExistence type="predicted"/>
<name>A0ABP8B1S3_9SPHI</name>